<keyword evidence="2" id="KW-1185">Reference proteome</keyword>
<evidence type="ECO:0000313" key="2">
    <source>
        <dbReference type="Proteomes" id="UP001152087"/>
    </source>
</evidence>
<protein>
    <recommendedName>
        <fullName evidence="3">HNH nuclease domain-containing protein</fullName>
    </recommendedName>
</protein>
<comment type="caution">
    <text evidence="1">The sequence shown here is derived from an EMBL/GenBank/DDBJ whole genome shotgun (WGS) entry which is preliminary data.</text>
</comment>
<dbReference type="AlphaFoldDB" id="A0A9W8UXY4"/>
<sequence>MVLPLRTTPNEVEDLTDRIETETDSYITDFAAREVLITEWDQLRRSRIPARYFTPTATGILMIAPLDILQDLLQSCKKAPDVFFDGVMARLNKDGSEAIQSYVPGDRMATIPSIDEDNATPCILTRRSRFVGTSRLFPRMGNDQQGIHRLQSILEVFWGEKAGSWITTLTNPDLVESPQNHISLGCTFQFLFFDARVAFKPLRSADPNERRLQLHWLKPSAFRIFNSYFYDNPLQHAGLDAENTKTWGDKFANRKGWLRFKTGHVFTIRAENPADLPDWDMLKLQWDLHRVAVIAGAKQSYMDDGDGLGWRAR</sequence>
<dbReference type="Proteomes" id="UP001152087">
    <property type="component" value="Unassembled WGS sequence"/>
</dbReference>
<name>A0A9W8UXY4_9HYPO</name>
<reference evidence="1" key="1">
    <citation type="submission" date="2022-09" db="EMBL/GenBank/DDBJ databases">
        <title>Fusarium specimens isolated from Avocado Roots.</title>
        <authorList>
            <person name="Stajich J."/>
            <person name="Roper C."/>
            <person name="Heimlech-Rivalta G."/>
        </authorList>
    </citation>
    <scope>NUCLEOTIDE SEQUENCE</scope>
    <source>
        <strain evidence="1">A02</strain>
    </source>
</reference>
<evidence type="ECO:0008006" key="3">
    <source>
        <dbReference type="Google" id="ProtNLM"/>
    </source>
</evidence>
<accession>A0A9W8UXY4</accession>
<proteinExistence type="predicted"/>
<gene>
    <name evidence="1" type="ORF">NW755_010288</name>
</gene>
<evidence type="ECO:0000313" key="1">
    <source>
        <dbReference type="EMBL" id="KAJ4182521.1"/>
    </source>
</evidence>
<organism evidence="1 2">
    <name type="scientific">Fusarium falciforme</name>
    <dbReference type="NCBI Taxonomy" id="195108"/>
    <lineage>
        <taxon>Eukaryota</taxon>
        <taxon>Fungi</taxon>
        <taxon>Dikarya</taxon>
        <taxon>Ascomycota</taxon>
        <taxon>Pezizomycotina</taxon>
        <taxon>Sordariomycetes</taxon>
        <taxon>Hypocreomycetidae</taxon>
        <taxon>Hypocreales</taxon>
        <taxon>Nectriaceae</taxon>
        <taxon>Fusarium</taxon>
        <taxon>Fusarium solani species complex</taxon>
    </lineage>
</organism>
<dbReference type="EMBL" id="JAOQAV010000034">
    <property type="protein sequence ID" value="KAJ4182521.1"/>
    <property type="molecule type" value="Genomic_DNA"/>
</dbReference>